<dbReference type="EMBL" id="JAEPBG010000043">
    <property type="protein sequence ID" value="MBK4739219.1"/>
    <property type="molecule type" value="Genomic_DNA"/>
</dbReference>
<dbReference type="AlphaFoldDB" id="A0A934T0N4"/>
<evidence type="ECO:0000313" key="3">
    <source>
        <dbReference type="Proteomes" id="UP000622890"/>
    </source>
</evidence>
<keyword evidence="3" id="KW-1185">Reference proteome</keyword>
<reference evidence="2" key="1">
    <citation type="submission" date="2021-01" db="EMBL/GenBank/DDBJ databases">
        <title>Genome sequence of strain Noviherbaspirillum sp. DKR-6.</title>
        <authorList>
            <person name="Chaudhary D.K."/>
        </authorList>
    </citation>
    <scope>NUCLEOTIDE SEQUENCE</scope>
    <source>
        <strain evidence="2">DKR-6</strain>
    </source>
</reference>
<comment type="caution">
    <text evidence="2">The sequence shown here is derived from an EMBL/GenBank/DDBJ whole genome shotgun (WGS) entry which is preliminary data.</text>
</comment>
<gene>
    <name evidence="2" type="ORF">JJB74_31895</name>
</gene>
<sequence length="162" mass="17932">MMPAAAPAALPDRIEGDLSNRKDRPHTTRSVIRTDSSTRFVQNPSSEEVHMKHSAVPSSRQKASADEKQGCNGKNKMEPAYQEFCWYGDGVPATDPGLLKHDIRDVSDGLAVVLGMLEANDLNKQTGMRPLFSDQHACKLMRMTIAMQRFITDAVDHHIDAT</sequence>
<evidence type="ECO:0000256" key="1">
    <source>
        <dbReference type="SAM" id="MobiDB-lite"/>
    </source>
</evidence>
<accession>A0A934T0N4</accession>
<evidence type="ECO:0000313" key="2">
    <source>
        <dbReference type="EMBL" id="MBK4739219.1"/>
    </source>
</evidence>
<proteinExistence type="predicted"/>
<dbReference type="Proteomes" id="UP000622890">
    <property type="component" value="Unassembled WGS sequence"/>
</dbReference>
<organism evidence="2 3">
    <name type="scientific">Noviherbaspirillum pedocola</name>
    <dbReference type="NCBI Taxonomy" id="2801341"/>
    <lineage>
        <taxon>Bacteria</taxon>
        <taxon>Pseudomonadati</taxon>
        <taxon>Pseudomonadota</taxon>
        <taxon>Betaproteobacteria</taxon>
        <taxon>Burkholderiales</taxon>
        <taxon>Oxalobacteraceae</taxon>
        <taxon>Noviherbaspirillum</taxon>
    </lineage>
</organism>
<feature type="compositionally biased region" description="Basic and acidic residues" evidence="1">
    <location>
        <begin position="12"/>
        <end position="26"/>
    </location>
</feature>
<feature type="region of interest" description="Disordered" evidence="1">
    <location>
        <begin position="1"/>
        <end position="74"/>
    </location>
</feature>
<protein>
    <submittedName>
        <fullName evidence="2">Uncharacterized protein</fullName>
    </submittedName>
</protein>
<dbReference type="RefSeq" id="WP_200598589.1">
    <property type="nucleotide sequence ID" value="NZ_JAEPBG010000043.1"/>
</dbReference>
<feature type="compositionally biased region" description="Polar residues" evidence="1">
    <location>
        <begin position="28"/>
        <end position="46"/>
    </location>
</feature>
<name>A0A934T0N4_9BURK</name>